<reference evidence="4 5" key="1">
    <citation type="journal article" date="2016" name="Proc. Natl. Acad. Sci. U.S.A.">
        <title>Comparative genomics of biotechnologically important yeasts.</title>
        <authorList>
            <person name="Riley R."/>
            <person name="Haridas S."/>
            <person name="Wolfe K.H."/>
            <person name="Lopes M.R."/>
            <person name="Hittinger C.T."/>
            <person name="Goeker M."/>
            <person name="Salamov A.A."/>
            <person name="Wisecaver J.H."/>
            <person name="Long T.M."/>
            <person name="Calvey C.H."/>
            <person name="Aerts A.L."/>
            <person name="Barry K.W."/>
            <person name="Choi C."/>
            <person name="Clum A."/>
            <person name="Coughlan A.Y."/>
            <person name="Deshpande S."/>
            <person name="Douglass A.P."/>
            <person name="Hanson S.J."/>
            <person name="Klenk H.-P."/>
            <person name="LaButti K.M."/>
            <person name="Lapidus A."/>
            <person name="Lindquist E.A."/>
            <person name="Lipzen A.M."/>
            <person name="Meier-Kolthoff J.P."/>
            <person name="Ohm R.A."/>
            <person name="Otillar R.P."/>
            <person name="Pangilinan J.L."/>
            <person name="Peng Y."/>
            <person name="Rokas A."/>
            <person name="Rosa C.A."/>
            <person name="Scheuner C."/>
            <person name="Sibirny A.A."/>
            <person name="Slot J.C."/>
            <person name="Stielow J.B."/>
            <person name="Sun H."/>
            <person name="Kurtzman C.P."/>
            <person name="Blackwell M."/>
            <person name="Grigoriev I.V."/>
            <person name="Jeffries T.W."/>
        </authorList>
    </citation>
    <scope>NUCLEOTIDE SEQUENCE [LARGE SCALE GENOMIC DNA]</scope>
    <source>
        <strain evidence="4 5">NRRL Y-11557</strain>
    </source>
</reference>
<feature type="domain" description="SAC3/GANP/THP3 conserved" evidence="3">
    <location>
        <begin position="160"/>
        <end position="455"/>
    </location>
</feature>
<dbReference type="GO" id="GO:0005635">
    <property type="term" value="C:nuclear envelope"/>
    <property type="evidence" value="ECO:0007669"/>
    <property type="project" value="UniProtKB-SubCell"/>
</dbReference>
<evidence type="ECO:0000259" key="3">
    <source>
        <dbReference type="Pfam" id="PF03399"/>
    </source>
</evidence>
<comment type="subcellular location">
    <subcellularLocation>
        <location evidence="1">Nucleus envelope</location>
    </subcellularLocation>
</comment>
<evidence type="ECO:0000313" key="4">
    <source>
        <dbReference type="EMBL" id="ODQ74748.1"/>
    </source>
</evidence>
<keyword evidence="5" id="KW-1185">Reference proteome</keyword>
<dbReference type="GO" id="GO:0005737">
    <property type="term" value="C:cytoplasm"/>
    <property type="evidence" value="ECO:0007669"/>
    <property type="project" value="TreeGrafter"/>
</dbReference>
<dbReference type="EMBL" id="KV454291">
    <property type="protein sequence ID" value="ODQ74748.1"/>
    <property type="molecule type" value="Genomic_DNA"/>
</dbReference>
<feature type="region of interest" description="Disordered" evidence="2">
    <location>
        <begin position="1"/>
        <end position="26"/>
    </location>
</feature>
<protein>
    <recommendedName>
        <fullName evidence="1">Nuclear mRNA export factor</fullName>
    </recommendedName>
</protein>
<dbReference type="OrthoDB" id="264795at2759"/>
<comment type="similarity">
    <text evidence="1">Belongs to the SAC3 family.</text>
</comment>
<dbReference type="STRING" id="675824.A0A1E3QB09"/>
<dbReference type="InterPro" id="IPR005062">
    <property type="entry name" value="SAC3/GANP/THP3_conserved"/>
</dbReference>
<keyword evidence="1" id="KW-0539">Nucleus</keyword>
<organism evidence="4 5">
    <name type="scientific">Lipomyces starkeyi NRRL Y-11557</name>
    <dbReference type="NCBI Taxonomy" id="675824"/>
    <lineage>
        <taxon>Eukaryota</taxon>
        <taxon>Fungi</taxon>
        <taxon>Dikarya</taxon>
        <taxon>Ascomycota</taxon>
        <taxon>Saccharomycotina</taxon>
        <taxon>Lipomycetes</taxon>
        <taxon>Lipomycetales</taxon>
        <taxon>Lipomycetaceae</taxon>
        <taxon>Lipomyces</taxon>
    </lineage>
</organism>
<sequence length="997" mass="111909">MASKPQVRGPRAAIPYKPPHLRDGPVTSRGITPGLDSAFPSNFSNVNYFQNGHQKGGENNVAPGFRKRGSKGRVVNGANKMNGMQMQNVDPDDGWDARNQAAMNKLEETWIGDWQDLYDNLQQLRNKERLEMERRGLVDKQDTRKTLNEAIVFTGTCMDMCPVFERVRRARENNISPTERNASGKYDRNLAVKAFSRPAAGQPPPLPSDVRPPGILQATLTYLIDNIVPRLPESHSHAFLWDRTRSIRQDFTYQNYSGYEAVDCNERIARMHIVCLHVMAGSDVEYSRQQELEQFNKALQTLSELYLDAKKHGAQCPNEAEFQAYRLLSHLRDPDIDRQIQDLPRNIFLDSMVQLALELRSLAQQNNITERGYTNTENAQNMFIRFFKLVKSSAVPYLMACLAEVHFNDIRMWALKSMAPGYHKRGKPYIASHLVEFLGCDDETELFELCDHWELARKVVDGVQCVDVTSWNDLRATEKGPLRQAYSKRLVESKRGNMQLPDIIHGNNISIYPQNSSDKIISMQSLFPLSSVGVTCKLAVPLAANAEPPKWSFGLPASTSQPQQAGFSFLKDSASSAPAPFSFGAPRVSTFESAPIPFGAKAAERPSTSHVPAFTFAIGASKQSGTTAPSLKRAVDSASQAFSIPSANAIPTTPGAPTQAASGFNIAAVTAVDEQKIAAERAEKIRKSKEIIKAMVQDATTKVVDSIVRVSVSELVRQICQQVVDDKTKRDFEQRKLLESKIAIDLYSSLVYDNTWEACQVSKANMFRRKQLLRGALKHIKEMAMISKANSELRKKRREQYIVASQMMGRPSKKQKFSSRRSGEFLPESERITLMKKERDAVQRLWMPVDLKGIFLPNVEKTFENSGILDGILDVNVFTSDWHAPAAVWLRRKLGLDWDGAKFSRTVEGKSLTLTFSTMEVDPDSYENVGVLIFQCGMTGSDPTMTVDKKLQFDGEALYEALRRLRKYSSYSVSLLILYWPFDGVSTKEVSLLFCAI</sequence>
<evidence type="ECO:0000256" key="1">
    <source>
        <dbReference type="PIRNR" id="PIRNR037320"/>
    </source>
</evidence>
<gene>
    <name evidence="4" type="ORF">LIPSTDRAFT_227865</name>
</gene>
<dbReference type="Pfam" id="PF03399">
    <property type="entry name" value="SAC3_GANP"/>
    <property type="match status" value="1"/>
</dbReference>
<dbReference type="Gene3D" id="1.25.40.990">
    <property type="match status" value="1"/>
</dbReference>
<dbReference type="GO" id="GO:0042274">
    <property type="term" value="P:ribosomal small subunit biogenesis"/>
    <property type="evidence" value="ECO:0007669"/>
    <property type="project" value="UniProtKB-UniRule"/>
</dbReference>
<evidence type="ECO:0000313" key="5">
    <source>
        <dbReference type="Proteomes" id="UP000094385"/>
    </source>
</evidence>
<dbReference type="Proteomes" id="UP000094385">
    <property type="component" value="Unassembled WGS sequence"/>
</dbReference>
<dbReference type="GO" id="GO:0070390">
    <property type="term" value="C:transcription export complex 2"/>
    <property type="evidence" value="ECO:0007669"/>
    <property type="project" value="UniProtKB-UniRule"/>
</dbReference>
<dbReference type="GO" id="GO:0006406">
    <property type="term" value="P:mRNA export from nucleus"/>
    <property type="evidence" value="ECO:0007669"/>
    <property type="project" value="UniProtKB-UniRule"/>
</dbReference>
<name>A0A1E3QB09_LIPST</name>
<dbReference type="InterPro" id="IPR045107">
    <property type="entry name" value="SAC3/GANP/THP3"/>
</dbReference>
<evidence type="ECO:0000256" key="2">
    <source>
        <dbReference type="SAM" id="MobiDB-lite"/>
    </source>
</evidence>
<dbReference type="PANTHER" id="PTHR12436:SF3">
    <property type="entry name" value="GERMINAL-CENTER ASSOCIATED NUCLEAR PROTEIN"/>
    <property type="match status" value="1"/>
</dbReference>
<accession>A0A1E3QB09</accession>
<dbReference type="PIRSF" id="PIRSF037320">
    <property type="entry name" value="mRNA_export_factor_Sac3"/>
    <property type="match status" value="1"/>
</dbReference>
<proteinExistence type="inferred from homology"/>
<dbReference type="PANTHER" id="PTHR12436">
    <property type="entry name" value="80 KDA MCM3-ASSOCIATED PROTEIN"/>
    <property type="match status" value="1"/>
</dbReference>
<dbReference type="AlphaFoldDB" id="A0A1E3QB09"/>
<dbReference type="InterPro" id="IPR017173">
    <property type="entry name" value="Sac3"/>
</dbReference>